<sequence length="106" mass="12047">MYQRGDSGWTTLPNNYRATERLIQISAHRIIWTRDHLATWELPASDQPNISLSDRKDRKVVLNQSLPGPDSRRLKGKRNGDLVAALTNHWWRLADSSPVCADPSAD</sequence>
<dbReference type="EMBL" id="JACVVK020000444">
    <property type="protein sequence ID" value="KAK7474194.1"/>
    <property type="molecule type" value="Genomic_DNA"/>
</dbReference>
<protein>
    <submittedName>
        <fullName evidence="1">Uncharacterized protein</fullName>
    </submittedName>
</protein>
<comment type="caution">
    <text evidence="1">The sequence shown here is derived from an EMBL/GenBank/DDBJ whole genome shotgun (WGS) entry which is preliminary data.</text>
</comment>
<reference evidence="1 2" key="1">
    <citation type="journal article" date="2023" name="Sci. Data">
        <title>Genome assembly of the Korean intertidal mud-creeper Batillaria attramentaria.</title>
        <authorList>
            <person name="Patra A.K."/>
            <person name="Ho P.T."/>
            <person name="Jun S."/>
            <person name="Lee S.J."/>
            <person name="Kim Y."/>
            <person name="Won Y.J."/>
        </authorList>
    </citation>
    <scope>NUCLEOTIDE SEQUENCE [LARGE SCALE GENOMIC DNA]</scope>
    <source>
        <strain evidence="1">Wonlab-2016</strain>
    </source>
</reference>
<keyword evidence="2" id="KW-1185">Reference proteome</keyword>
<accession>A0ABD0JH79</accession>
<dbReference type="Proteomes" id="UP001519460">
    <property type="component" value="Unassembled WGS sequence"/>
</dbReference>
<name>A0ABD0JH79_9CAEN</name>
<proteinExistence type="predicted"/>
<evidence type="ECO:0000313" key="2">
    <source>
        <dbReference type="Proteomes" id="UP001519460"/>
    </source>
</evidence>
<evidence type="ECO:0000313" key="1">
    <source>
        <dbReference type="EMBL" id="KAK7474194.1"/>
    </source>
</evidence>
<organism evidence="1 2">
    <name type="scientific">Batillaria attramentaria</name>
    <dbReference type="NCBI Taxonomy" id="370345"/>
    <lineage>
        <taxon>Eukaryota</taxon>
        <taxon>Metazoa</taxon>
        <taxon>Spiralia</taxon>
        <taxon>Lophotrochozoa</taxon>
        <taxon>Mollusca</taxon>
        <taxon>Gastropoda</taxon>
        <taxon>Caenogastropoda</taxon>
        <taxon>Sorbeoconcha</taxon>
        <taxon>Cerithioidea</taxon>
        <taxon>Batillariidae</taxon>
        <taxon>Batillaria</taxon>
    </lineage>
</organism>
<dbReference type="AlphaFoldDB" id="A0ABD0JH79"/>
<gene>
    <name evidence="1" type="ORF">BaRGS_00034543</name>
</gene>